<dbReference type="KEGG" id="abac:LuPra_04324"/>
<dbReference type="InterPro" id="IPR006311">
    <property type="entry name" value="TAT_signal"/>
</dbReference>
<sequence>MASAAPTASRRAFLTVLGLAGPALWSPAVRAQQVSVRSGSLGALLRTVTLGAVLDHPQGITASADGATWFVTSVLRKEQKGLLVSFRASDGGQVQRVEVQDGPRYHPGGLGRLGDTLWLPVAEYRRASTSVIQGRDAKTLAVRSSFPVADHIGAVAATSAALIGCNWDARTFYEWTLDGRQSQAVEHDGSARYQDLQWTSDGLLAGGLIGDQGVVDLLEWPSLDLKERIVVGKTDRGTVLTAEGMAVSGSELLLMPEDDPSQVFVHRWAGAAVSEAPPTRPNEPEKSLFKKPTP</sequence>
<reference evidence="2 3" key="1">
    <citation type="journal article" date="2016" name="Genome Announc.">
        <title>First Complete Genome Sequence of a Subdivision 6 Acidobacterium Strain.</title>
        <authorList>
            <person name="Huang S."/>
            <person name="Vieira S."/>
            <person name="Bunk B."/>
            <person name="Riedel T."/>
            <person name="Sproer C."/>
            <person name="Overmann J."/>
        </authorList>
    </citation>
    <scope>NUCLEOTIDE SEQUENCE [LARGE SCALE GENOMIC DNA]</scope>
    <source>
        <strain evidence="3">DSM 100886 HEG_-6_39</strain>
    </source>
</reference>
<dbReference type="SUPFAM" id="SSF50969">
    <property type="entry name" value="YVTN repeat-like/Quinoprotein amine dehydrogenase"/>
    <property type="match status" value="1"/>
</dbReference>
<dbReference type="Pfam" id="PF20055">
    <property type="entry name" value="DUF6454"/>
    <property type="match status" value="1"/>
</dbReference>
<keyword evidence="3" id="KW-1185">Reference proteome</keyword>
<organism evidence="2 3">
    <name type="scientific">Luteitalea pratensis</name>
    <dbReference type="NCBI Taxonomy" id="1855912"/>
    <lineage>
        <taxon>Bacteria</taxon>
        <taxon>Pseudomonadati</taxon>
        <taxon>Acidobacteriota</taxon>
        <taxon>Vicinamibacteria</taxon>
        <taxon>Vicinamibacterales</taxon>
        <taxon>Vicinamibacteraceae</taxon>
        <taxon>Luteitalea</taxon>
    </lineage>
</organism>
<dbReference type="InterPro" id="IPR011044">
    <property type="entry name" value="Quino_amine_DH_bsu"/>
</dbReference>
<dbReference type="PROSITE" id="PS51318">
    <property type="entry name" value="TAT"/>
    <property type="match status" value="1"/>
</dbReference>
<dbReference type="EMBL" id="CP015136">
    <property type="protein sequence ID" value="AMY11079.1"/>
    <property type="molecule type" value="Genomic_DNA"/>
</dbReference>
<reference evidence="3" key="2">
    <citation type="submission" date="2016-04" db="EMBL/GenBank/DDBJ databases">
        <title>First Complete Genome Sequence of a Subdivision 6 Acidobacterium.</title>
        <authorList>
            <person name="Huang S."/>
            <person name="Vieira S."/>
            <person name="Bunk B."/>
            <person name="Riedel T."/>
            <person name="Sproeer C."/>
            <person name="Overmann J."/>
        </authorList>
    </citation>
    <scope>NUCLEOTIDE SEQUENCE [LARGE SCALE GENOMIC DNA]</scope>
    <source>
        <strain evidence="3">DSM 100886 HEG_-6_39</strain>
    </source>
</reference>
<protein>
    <recommendedName>
        <fullName evidence="4">Phytase-like domain-containing protein</fullName>
    </recommendedName>
</protein>
<dbReference type="Gene3D" id="2.130.10.10">
    <property type="entry name" value="YVTN repeat-like/Quinoprotein amine dehydrogenase"/>
    <property type="match status" value="1"/>
</dbReference>
<dbReference type="Proteomes" id="UP000076079">
    <property type="component" value="Chromosome"/>
</dbReference>
<proteinExistence type="predicted"/>
<evidence type="ECO:0000313" key="3">
    <source>
        <dbReference type="Proteomes" id="UP000076079"/>
    </source>
</evidence>
<dbReference type="AlphaFoldDB" id="A0A143PTB2"/>
<dbReference type="InterPro" id="IPR046312">
    <property type="entry name" value="DUF6454"/>
</dbReference>
<dbReference type="InterPro" id="IPR015943">
    <property type="entry name" value="WD40/YVTN_repeat-like_dom_sf"/>
</dbReference>
<evidence type="ECO:0000313" key="2">
    <source>
        <dbReference type="EMBL" id="AMY11079.1"/>
    </source>
</evidence>
<accession>A0A143PTB2</accession>
<evidence type="ECO:0000256" key="1">
    <source>
        <dbReference type="SAM" id="MobiDB-lite"/>
    </source>
</evidence>
<dbReference type="RefSeq" id="WP_110172662.1">
    <property type="nucleotide sequence ID" value="NZ_CP015136.1"/>
</dbReference>
<dbReference type="OrthoDB" id="7064788at2"/>
<gene>
    <name evidence="2" type="ORF">LuPra_04324</name>
</gene>
<name>A0A143PTB2_LUTPR</name>
<evidence type="ECO:0008006" key="4">
    <source>
        <dbReference type="Google" id="ProtNLM"/>
    </source>
</evidence>
<dbReference type="STRING" id="1855912.LuPra_04324"/>
<feature type="region of interest" description="Disordered" evidence="1">
    <location>
        <begin position="272"/>
        <end position="294"/>
    </location>
</feature>